<evidence type="ECO:0008006" key="4">
    <source>
        <dbReference type="Google" id="ProtNLM"/>
    </source>
</evidence>
<reference evidence="2 3" key="1">
    <citation type="submission" date="2017-10" db="EMBL/GenBank/DDBJ databases">
        <title>Analysis of the genome sequences of Rhizobium populations associated to common bean (phaseolus vulgaris).</title>
        <authorList>
            <person name="Bustos P."/>
            <person name="Santamaria R.I."/>
            <person name="Miranda-Sanchez F."/>
            <person name="Perez-Carrascal O."/>
            <person name="Juarez S."/>
            <person name="Lozano L."/>
            <person name="Martinez-Flores I."/>
            <person name="Vinuesa P."/>
            <person name="Martinez-Romero E."/>
            <person name="Cevallos M.A."/>
            <person name="Romero D."/>
            <person name="Davila G."/>
            <person name="Gonzalez V."/>
        </authorList>
    </citation>
    <scope>NUCLEOTIDE SEQUENCE [LARGE SCALE GENOMIC DNA]</scope>
    <source>
        <strain evidence="2 3">NXT3</strain>
        <plasmid evidence="3">Plasmid psfrenxt3b</plasmid>
    </source>
</reference>
<feature type="coiled-coil region" evidence="1">
    <location>
        <begin position="400"/>
        <end position="440"/>
    </location>
</feature>
<organism evidence="2 3">
    <name type="scientific">Rhizobium fredii</name>
    <name type="common">Sinorhizobium fredii</name>
    <dbReference type="NCBI Taxonomy" id="380"/>
    <lineage>
        <taxon>Bacteria</taxon>
        <taxon>Pseudomonadati</taxon>
        <taxon>Pseudomonadota</taxon>
        <taxon>Alphaproteobacteria</taxon>
        <taxon>Hyphomicrobiales</taxon>
        <taxon>Rhizobiaceae</taxon>
        <taxon>Sinorhizobium/Ensifer group</taxon>
        <taxon>Sinorhizobium</taxon>
    </lineage>
</organism>
<dbReference type="AlphaFoldDB" id="A0A2L0HCM8"/>
<evidence type="ECO:0000313" key="3">
    <source>
        <dbReference type="Proteomes" id="UP000239340"/>
    </source>
</evidence>
<evidence type="ECO:0000256" key="1">
    <source>
        <dbReference type="SAM" id="Coils"/>
    </source>
</evidence>
<gene>
    <name evidence="2" type="ORF">NXT3_PB00506</name>
</gene>
<dbReference type="Gene3D" id="3.40.50.300">
    <property type="entry name" value="P-loop containing nucleotide triphosphate hydrolases"/>
    <property type="match status" value="1"/>
</dbReference>
<keyword evidence="1" id="KW-0175">Coiled coil</keyword>
<dbReference type="SUPFAM" id="SSF52540">
    <property type="entry name" value="P-loop containing nucleoside triphosphate hydrolases"/>
    <property type="match status" value="1"/>
</dbReference>
<protein>
    <recommendedName>
        <fullName evidence="4">Rad50/SbcC-type AAA domain-containing protein</fullName>
    </recommendedName>
</protein>
<geneLocation type="plasmid" evidence="3">
    <name>psfrenxt3b</name>
</geneLocation>
<dbReference type="EMBL" id="CP024309">
    <property type="protein sequence ID" value="AUX79157.1"/>
    <property type="molecule type" value="Genomic_DNA"/>
</dbReference>
<evidence type="ECO:0000313" key="2">
    <source>
        <dbReference type="EMBL" id="AUX79157.1"/>
    </source>
</evidence>
<sequence length="610" mass="68188">MQLRKIRLSGSDVPSAEIAFTVGANVLAGQSDTGKSYLLHCLDFILGADELRKRIPEAEPYSQLHVEFQEPLGEYLTLERNLSGGELAVHRCRMDEIVEDGERVIRSRSGSSQAKDLSSVLLPFADMAGEAKLRKNDRGETQRLTVRTLLPIFLVNEIAMIDEKSPVVGDGTFDATARKRMFAYLLSGKDDSGIIAAERRDIIRARDQAKLGLIADLLEPLERKVKSFSDDPNDTIDKVDNAIGSITTELNTTTETRTAVLRNLQTEIAELQRAETQIIAIGEVLDRYKLLSARYKSDLGRLDFIAEGAHYFDGLQEVHCPLCDQPMSRDHLHVAQERSADVYAGARAEASKIKALSTDLSQVIITLEERLADWREGEATSRNNIKDFQERLDRQLAPALSDLNSRLEKLIRRRVELEGARNDKDQLDNLQLMKAEIERTSTGKTGTSKWEPLPSVALRNLCKCIEMVLIEWQWSTEPRVEFDQADFDIVVDGQSRQSHGKGVRSILHSAFVIGLLRYSAEYEKPHPGFVVLDSPLTSYRKSPSVNNGDGPIPPMIEVGFWKSLAEVTSKIQVIVIENKEPPKEVADAVSYTWFAGDDAKDGERKAFIPS</sequence>
<keyword evidence="2" id="KW-0614">Plasmid</keyword>
<dbReference type="RefSeq" id="WP_104840640.1">
    <property type="nucleotide sequence ID" value="NZ_CP024309.1"/>
</dbReference>
<proteinExistence type="predicted"/>
<accession>A0A2L0HCM8</accession>
<dbReference type="Proteomes" id="UP000239340">
    <property type="component" value="Plasmid pSfreNXT3b"/>
</dbReference>
<name>A0A2L0HCM8_RHIFR</name>
<dbReference type="InterPro" id="IPR027417">
    <property type="entry name" value="P-loop_NTPase"/>
</dbReference>